<keyword evidence="2" id="KW-1185">Reference proteome</keyword>
<sequence>MSLLDILNICKIPGDESNLGSDVKTHDGQTRMVEDPSLSEWLTEKSFLYTPVKQNHFPPLKWFLFARKKISVHIHFAVVFHKLFS</sequence>
<evidence type="ECO:0000313" key="1">
    <source>
        <dbReference type="EMBL" id="MFC4770306.1"/>
    </source>
</evidence>
<dbReference type="RefSeq" id="WP_380029789.1">
    <property type="nucleotide sequence ID" value="NZ_JBHSHC010000158.1"/>
</dbReference>
<organism evidence="1 2">
    <name type="scientific">Effusibacillus consociatus</name>
    <dbReference type="NCBI Taxonomy" id="1117041"/>
    <lineage>
        <taxon>Bacteria</taxon>
        <taxon>Bacillati</taxon>
        <taxon>Bacillota</taxon>
        <taxon>Bacilli</taxon>
        <taxon>Bacillales</taxon>
        <taxon>Alicyclobacillaceae</taxon>
        <taxon>Effusibacillus</taxon>
    </lineage>
</organism>
<accession>A0ABV9Q757</accession>
<dbReference type="EMBL" id="JBHSHC010000158">
    <property type="protein sequence ID" value="MFC4770306.1"/>
    <property type="molecule type" value="Genomic_DNA"/>
</dbReference>
<protein>
    <submittedName>
        <fullName evidence="1">Uncharacterized protein</fullName>
    </submittedName>
</protein>
<evidence type="ECO:0000313" key="2">
    <source>
        <dbReference type="Proteomes" id="UP001596002"/>
    </source>
</evidence>
<name>A0ABV9Q757_9BACL</name>
<proteinExistence type="predicted"/>
<dbReference type="Proteomes" id="UP001596002">
    <property type="component" value="Unassembled WGS sequence"/>
</dbReference>
<reference evidence="2" key="1">
    <citation type="journal article" date="2019" name="Int. J. Syst. Evol. Microbiol.">
        <title>The Global Catalogue of Microorganisms (GCM) 10K type strain sequencing project: providing services to taxonomists for standard genome sequencing and annotation.</title>
        <authorList>
            <consortium name="The Broad Institute Genomics Platform"/>
            <consortium name="The Broad Institute Genome Sequencing Center for Infectious Disease"/>
            <person name="Wu L."/>
            <person name="Ma J."/>
        </authorList>
    </citation>
    <scope>NUCLEOTIDE SEQUENCE [LARGE SCALE GENOMIC DNA]</scope>
    <source>
        <strain evidence="2">WYCCWR 12678</strain>
    </source>
</reference>
<gene>
    <name evidence="1" type="ORF">ACFO8Q_23800</name>
</gene>
<comment type="caution">
    <text evidence="1">The sequence shown here is derived from an EMBL/GenBank/DDBJ whole genome shotgun (WGS) entry which is preliminary data.</text>
</comment>